<dbReference type="GO" id="GO:0009099">
    <property type="term" value="P:L-valine biosynthetic process"/>
    <property type="evidence" value="ECO:0007669"/>
    <property type="project" value="UniProtKB-UniPathway"/>
</dbReference>
<dbReference type="PROSITE" id="PS00770">
    <property type="entry name" value="AA_TRANSFER_CLASS_4"/>
    <property type="match status" value="1"/>
</dbReference>
<dbReference type="UniPathway" id="UPA00047">
    <property type="reaction ID" value="UER00058"/>
</dbReference>
<dbReference type="InterPro" id="IPR043131">
    <property type="entry name" value="BCAT-like_N"/>
</dbReference>
<dbReference type="PANTHER" id="PTHR11825:SF44">
    <property type="entry name" value="BRANCHED-CHAIN-AMINO-ACID AMINOTRANSFERASE"/>
    <property type="match status" value="1"/>
</dbReference>
<evidence type="ECO:0000313" key="18">
    <source>
        <dbReference type="EMBL" id="OGF25124.1"/>
    </source>
</evidence>
<evidence type="ECO:0000256" key="5">
    <source>
        <dbReference type="ARBA" id="ARBA00009320"/>
    </source>
</evidence>
<comment type="pathway">
    <text evidence="4">Amino-acid biosynthesis; L-leucine biosynthesis; L-leucine from 3-methyl-2-oxobutanoate: step 4/4.</text>
</comment>
<dbReference type="InterPro" id="IPR005786">
    <property type="entry name" value="B_amino_transII"/>
</dbReference>
<evidence type="ECO:0000256" key="10">
    <source>
        <dbReference type="ARBA" id="ARBA00023304"/>
    </source>
</evidence>
<dbReference type="NCBIfam" id="NF009897">
    <property type="entry name" value="PRK13357.1"/>
    <property type="match status" value="1"/>
</dbReference>
<dbReference type="GO" id="GO:0009098">
    <property type="term" value="P:L-leucine biosynthetic process"/>
    <property type="evidence" value="ECO:0007669"/>
    <property type="project" value="UniProtKB-UniPathway"/>
</dbReference>
<dbReference type="Gene3D" id="3.20.10.10">
    <property type="entry name" value="D-amino Acid Aminotransferase, subunit A, domain 2"/>
    <property type="match status" value="1"/>
</dbReference>
<comment type="pathway">
    <text evidence="3">Amino-acid biosynthesis; L-valine biosynthesis; L-valine from pyruvate: step 4/4.</text>
</comment>
<evidence type="ECO:0000256" key="11">
    <source>
        <dbReference type="ARBA" id="ARBA00048212"/>
    </source>
</evidence>
<comment type="similarity">
    <text evidence="5 15">Belongs to the class-IV pyridoxal-phosphate-dependent aminotransferase family.</text>
</comment>
<comment type="caution">
    <text evidence="18">The sequence shown here is derived from an EMBL/GenBank/DDBJ whole genome shotgun (WGS) entry which is preliminary data.</text>
</comment>
<comment type="catalytic activity">
    <reaction evidence="12 17">
        <text>L-isoleucine + 2-oxoglutarate = (S)-3-methyl-2-oxopentanoate + L-glutamate</text>
        <dbReference type="Rhea" id="RHEA:24801"/>
        <dbReference type="ChEBI" id="CHEBI:16810"/>
        <dbReference type="ChEBI" id="CHEBI:29985"/>
        <dbReference type="ChEBI" id="CHEBI:35146"/>
        <dbReference type="ChEBI" id="CHEBI:58045"/>
        <dbReference type="EC" id="2.6.1.42"/>
    </reaction>
</comment>
<dbReference type="InterPro" id="IPR033939">
    <property type="entry name" value="BCAT_family"/>
</dbReference>
<evidence type="ECO:0000256" key="7">
    <source>
        <dbReference type="ARBA" id="ARBA00022605"/>
    </source>
</evidence>
<evidence type="ECO:0000313" key="19">
    <source>
        <dbReference type="Proteomes" id="UP000178367"/>
    </source>
</evidence>
<evidence type="ECO:0000256" key="13">
    <source>
        <dbReference type="ARBA" id="ARBA00049229"/>
    </source>
</evidence>
<reference evidence="18 19" key="1">
    <citation type="journal article" date="2016" name="Nat. Commun.">
        <title>Thousands of microbial genomes shed light on interconnected biogeochemical processes in an aquifer system.</title>
        <authorList>
            <person name="Anantharaman K."/>
            <person name="Brown C.T."/>
            <person name="Hug L.A."/>
            <person name="Sharon I."/>
            <person name="Castelle C.J."/>
            <person name="Probst A.J."/>
            <person name="Thomas B.C."/>
            <person name="Singh A."/>
            <person name="Wilkins M.J."/>
            <person name="Karaoz U."/>
            <person name="Brodie E.L."/>
            <person name="Williams K.H."/>
            <person name="Hubbard S.S."/>
            <person name="Banfield J.F."/>
        </authorList>
    </citation>
    <scope>NUCLEOTIDE SEQUENCE [LARGE SCALE GENOMIC DNA]</scope>
</reference>
<sequence length="358" mass="40086">MDITIERIPEKDLRPLPDENSLGFGRYFTDHMFTMKWNEPDKWHGAAITPCRDLAISPAGMMLHYAQGIFEGLKAYYRGPDKFALFRHKDNIGRFNASARRLEMPTVHPAVFQQAMLELIKTDIRWIPRSPGSSLYIRPFMIATEPGLGVRVAKEYLFGIILSPVGAYFASGFKPSRIYVEEKMSRVPAGGLGDIKASANYAGSLPALQKAKNAGYDQVLWLDAKEHRFVEEVGAMNIFFACREKALFTPRLNGNILPGITRDSVLKLADSLGLAVIEAYFDINDIIGQIKGGEITEIFGSGTAAVIAPVGELYYQRKKYVLDNKKAGPVTEQLYDILVSMQYGKYPDLFGWVEEVKI</sequence>
<dbReference type="Gene3D" id="3.30.470.10">
    <property type="match status" value="1"/>
</dbReference>
<proteinExistence type="inferred from homology"/>
<gene>
    <name evidence="18" type="ORF">A2227_07290</name>
</gene>
<dbReference type="GO" id="GO:0052655">
    <property type="term" value="F:L-valine-2-oxoglutarate transaminase activity"/>
    <property type="evidence" value="ECO:0007669"/>
    <property type="project" value="RHEA"/>
</dbReference>
<comment type="cofactor">
    <cofactor evidence="1 16">
        <name>pyridoxal 5'-phosphate</name>
        <dbReference type="ChEBI" id="CHEBI:597326"/>
    </cofactor>
</comment>
<dbReference type="InterPro" id="IPR036038">
    <property type="entry name" value="Aminotransferase-like"/>
</dbReference>
<keyword evidence="9 16" id="KW-0663">Pyridoxal phosphate</keyword>
<dbReference type="STRING" id="1797994.A2227_07290"/>
<evidence type="ECO:0000256" key="16">
    <source>
        <dbReference type="RuleBase" id="RU004516"/>
    </source>
</evidence>
<evidence type="ECO:0000256" key="15">
    <source>
        <dbReference type="RuleBase" id="RU004106"/>
    </source>
</evidence>
<dbReference type="EMBL" id="MFGB01000023">
    <property type="protein sequence ID" value="OGF25124.1"/>
    <property type="molecule type" value="Genomic_DNA"/>
</dbReference>
<dbReference type="GO" id="GO:0009097">
    <property type="term" value="P:isoleucine biosynthetic process"/>
    <property type="evidence" value="ECO:0007669"/>
    <property type="project" value="UniProtKB-UniPathway"/>
</dbReference>
<dbReference type="GO" id="GO:0052656">
    <property type="term" value="F:L-isoleucine-2-oxoglutarate transaminase activity"/>
    <property type="evidence" value="ECO:0007669"/>
    <property type="project" value="RHEA"/>
</dbReference>
<accession>A0A1F5SEI9</accession>
<dbReference type="InterPro" id="IPR018300">
    <property type="entry name" value="Aminotrans_IV_CS"/>
</dbReference>
<dbReference type="Proteomes" id="UP000178367">
    <property type="component" value="Unassembled WGS sequence"/>
</dbReference>
<keyword evidence="6 17" id="KW-0032">Aminotransferase</keyword>
<dbReference type="CDD" id="cd01557">
    <property type="entry name" value="BCAT_beta_family"/>
    <property type="match status" value="1"/>
</dbReference>
<dbReference type="UniPathway" id="UPA00048">
    <property type="reaction ID" value="UER00073"/>
</dbReference>
<comment type="catalytic activity">
    <reaction evidence="13 17">
        <text>L-leucine + 2-oxoglutarate = 4-methyl-2-oxopentanoate + L-glutamate</text>
        <dbReference type="Rhea" id="RHEA:18321"/>
        <dbReference type="ChEBI" id="CHEBI:16810"/>
        <dbReference type="ChEBI" id="CHEBI:17865"/>
        <dbReference type="ChEBI" id="CHEBI:29985"/>
        <dbReference type="ChEBI" id="CHEBI:57427"/>
        <dbReference type="EC" id="2.6.1.42"/>
    </reaction>
</comment>
<evidence type="ECO:0000256" key="4">
    <source>
        <dbReference type="ARBA" id="ARBA00005072"/>
    </source>
</evidence>
<comment type="pathway">
    <text evidence="2">Amino-acid biosynthesis; L-isoleucine biosynthesis; L-isoleucine from 2-oxobutanoate: step 4/4.</text>
</comment>
<keyword evidence="10 17" id="KW-0100">Branched-chain amino acid biosynthesis</keyword>
<dbReference type="PANTHER" id="PTHR11825">
    <property type="entry name" value="SUBGROUP IIII AMINOTRANSFERASE"/>
    <property type="match status" value="1"/>
</dbReference>
<evidence type="ECO:0000256" key="9">
    <source>
        <dbReference type="ARBA" id="ARBA00022898"/>
    </source>
</evidence>
<evidence type="ECO:0000256" key="14">
    <source>
        <dbReference type="PIRSR" id="PIRSR006468-1"/>
    </source>
</evidence>
<feature type="modified residue" description="N6-(pyridoxal phosphate)lysine" evidence="14">
    <location>
        <position position="196"/>
    </location>
</feature>
<protein>
    <recommendedName>
        <fullName evidence="17">Branched-chain-amino-acid aminotransferase</fullName>
        <ecNumber evidence="17">2.6.1.42</ecNumber>
    </recommendedName>
</protein>
<dbReference type="InterPro" id="IPR043132">
    <property type="entry name" value="BCAT-like_C"/>
</dbReference>
<dbReference type="EC" id="2.6.1.42" evidence="17"/>
<evidence type="ECO:0000256" key="3">
    <source>
        <dbReference type="ARBA" id="ARBA00004931"/>
    </source>
</evidence>
<dbReference type="PIRSF" id="PIRSF006468">
    <property type="entry name" value="BCAT1"/>
    <property type="match status" value="1"/>
</dbReference>
<evidence type="ECO:0000256" key="12">
    <source>
        <dbReference type="ARBA" id="ARBA00048798"/>
    </source>
</evidence>
<dbReference type="Pfam" id="PF01063">
    <property type="entry name" value="Aminotran_4"/>
    <property type="match status" value="1"/>
</dbReference>
<dbReference type="UniPathway" id="UPA00049">
    <property type="reaction ID" value="UER00062"/>
</dbReference>
<dbReference type="SUPFAM" id="SSF56752">
    <property type="entry name" value="D-aminoacid aminotransferase-like PLP-dependent enzymes"/>
    <property type="match status" value="1"/>
</dbReference>
<organism evidence="18 19">
    <name type="scientific">Candidatus Falkowbacteria bacterium RIFOXYA2_FULL_47_19</name>
    <dbReference type="NCBI Taxonomy" id="1797994"/>
    <lineage>
        <taxon>Bacteria</taxon>
        <taxon>Candidatus Falkowiibacteriota</taxon>
    </lineage>
</organism>
<dbReference type="GO" id="GO:0052654">
    <property type="term" value="F:L-leucine-2-oxoglutarate transaminase activity"/>
    <property type="evidence" value="ECO:0007669"/>
    <property type="project" value="RHEA"/>
</dbReference>
<dbReference type="AlphaFoldDB" id="A0A1F5SEI9"/>
<dbReference type="InterPro" id="IPR001544">
    <property type="entry name" value="Aminotrans_IV"/>
</dbReference>
<keyword evidence="8 17" id="KW-0808">Transferase</keyword>
<name>A0A1F5SEI9_9BACT</name>
<comment type="catalytic activity">
    <reaction evidence="11 17">
        <text>L-valine + 2-oxoglutarate = 3-methyl-2-oxobutanoate + L-glutamate</text>
        <dbReference type="Rhea" id="RHEA:24813"/>
        <dbReference type="ChEBI" id="CHEBI:11851"/>
        <dbReference type="ChEBI" id="CHEBI:16810"/>
        <dbReference type="ChEBI" id="CHEBI:29985"/>
        <dbReference type="ChEBI" id="CHEBI:57762"/>
        <dbReference type="EC" id="2.6.1.42"/>
    </reaction>
</comment>
<dbReference type="NCBIfam" id="TIGR01123">
    <property type="entry name" value="ilvE_II"/>
    <property type="match status" value="1"/>
</dbReference>
<evidence type="ECO:0000256" key="17">
    <source>
        <dbReference type="RuleBase" id="RU004517"/>
    </source>
</evidence>
<evidence type="ECO:0000256" key="1">
    <source>
        <dbReference type="ARBA" id="ARBA00001933"/>
    </source>
</evidence>
<evidence type="ECO:0000256" key="2">
    <source>
        <dbReference type="ARBA" id="ARBA00004824"/>
    </source>
</evidence>
<keyword evidence="7 17" id="KW-0028">Amino-acid biosynthesis</keyword>
<evidence type="ECO:0000256" key="6">
    <source>
        <dbReference type="ARBA" id="ARBA00022576"/>
    </source>
</evidence>
<evidence type="ECO:0000256" key="8">
    <source>
        <dbReference type="ARBA" id="ARBA00022679"/>
    </source>
</evidence>